<dbReference type="InterPro" id="IPR035965">
    <property type="entry name" value="PAS-like_dom_sf"/>
</dbReference>
<dbReference type="CDD" id="cd07302">
    <property type="entry name" value="CHD"/>
    <property type="match status" value="1"/>
</dbReference>
<dbReference type="PROSITE" id="PS50112">
    <property type="entry name" value="PAS"/>
    <property type="match status" value="1"/>
</dbReference>
<dbReference type="InterPro" id="IPR029787">
    <property type="entry name" value="Nucleotide_cyclase"/>
</dbReference>
<evidence type="ECO:0000313" key="9">
    <source>
        <dbReference type="Proteomes" id="UP000500857"/>
    </source>
</evidence>
<dbReference type="SMART" id="SM00448">
    <property type="entry name" value="REC"/>
    <property type="match status" value="1"/>
</dbReference>
<dbReference type="PROSITE" id="PS50125">
    <property type="entry name" value="GUANYLATE_CYCLASE_2"/>
    <property type="match status" value="1"/>
</dbReference>
<dbReference type="SUPFAM" id="SSF52172">
    <property type="entry name" value="CheY-like"/>
    <property type="match status" value="1"/>
</dbReference>
<reference evidence="8 9" key="1">
    <citation type="submission" date="2020-04" db="EMBL/GenBank/DDBJ databases">
        <authorList>
            <person name="Basu S."/>
            <person name="Maruthanayagam V."/>
            <person name="Chakraborty S."/>
            <person name="Pramanik A."/>
            <person name="Mukherjee J."/>
            <person name="Brink B."/>
        </authorList>
    </citation>
    <scope>NUCLEOTIDE SEQUENCE [LARGE SCALE GENOMIC DNA]</scope>
    <source>
        <strain evidence="8 9">AP17</strain>
    </source>
</reference>
<dbReference type="InterPro" id="IPR000014">
    <property type="entry name" value="PAS"/>
</dbReference>
<dbReference type="EMBL" id="CP051167">
    <property type="protein sequence ID" value="QIZ73098.1"/>
    <property type="molecule type" value="Genomic_DNA"/>
</dbReference>
<dbReference type="InterPro" id="IPR000700">
    <property type="entry name" value="PAS-assoc_C"/>
</dbReference>
<evidence type="ECO:0000259" key="5">
    <source>
        <dbReference type="PROSITE" id="PS50112"/>
    </source>
</evidence>
<dbReference type="Proteomes" id="UP000500857">
    <property type="component" value="Chromosome"/>
</dbReference>
<dbReference type="Gene3D" id="3.30.450.20">
    <property type="entry name" value="PAS domain"/>
    <property type="match status" value="1"/>
</dbReference>
<gene>
    <name evidence="8" type="ORF">HCG48_22930</name>
</gene>
<dbReference type="SUPFAM" id="SSF55785">
    <property type="entry name" value="PYP-like sensor domain (PAS domain)"/>
    <property type="match status" value="1"/>
</dbReference>
<evidence type="ECO:0000256" key="3">
    <source>
        <dbReference type="SAM" id="Coils"/>
    </source>
</evidence>
<sequence>MTKQVIVCVDDEPTVLRSLKAELKEAVGADYLIEIAEGGEDALELVEELLEDGYEIPLIVSDHIMPDIKGDELLKRVHEISPSTLKIMLTGQASIEAVGNAIQYARLYRYIAKPWQAEDLKLTVKEAINSYFQEKKLAEQNVQLQKMNEELEQLNREQAALIAKLHEKENRLTQFLEAMPVGVFVVDRDGQPYYINSRAQQLLGRGVESNTVLSEIRSIYQVYLAGTEQLYPEQSDPLLQTLRGKSMTVDDMEIHHGDRAIPIEVWGTPIYDDEGQIAYGIVAFNDISDRKKAEAERQQFIQELFELNTNLELALDSELKLTDAASRFVPNEFLSFLGYESIAEVKLGDSIEQEMSVFFSDIRDFTTLSETMTPEDNFKFINAYLSRMEPAIVDNQGFIDKFIGDAIMALFGGEADNAVKAGISMLHCLHDYNEHRDRSGYLPISIGIGINTGRLMLGTVGGSLRMDGTVISDAVNLASRLEGLTKNYGVSLLISHHTYSRLHNADDYAIRLIDRVKVKGKSESVTVYEVFDADLPKLKAGKLASLDRFAKALDLYNRHVYREAADLFQACLELEPGDTVAQIYHNRACDRL</sequence>
<keyword evidence="2" id="KW-0597">Phosphoprotein</keyword>
<feature type="domain" description="PAC" evidence="6">
    <location>
        <begin position="247"/>
        <end position="299"/>
    </location>
</feature>
<dbReference type="PROSITE" id="PS50113">
    <property type="entry name" value="PAC"/>
    <property type="match status" value="1"/>
</dbReference>
<comment type="similarity">
    <text evidence="1">Belongs to the adenylyl cyclase class-3 family.</text>
</comment>
<dbReference type="CDD" id="cd00130">
    <property type="entry name" value="PAS"/>
    <property type="match status" value="1"/>
</dbReference>
<dbReference type="PANTHER" id="PTHR43081">
    <property type="entry name" value="ADENYLATE CYCLASE, TERMINAL-DIFFERENTIATION SPECIFIC-RELATED"/>
    <property type="match status" value="1"/>
</dbReference>
<evidence type="ECO:0000259" key="4">
    <source>
        <dbReference type="PROSITE" id="PS50110"/>
    </source>
</evidence>
<evidence type="ECO:0000313" key="8">
    <source>
        <dbReference type="EMBL" id="QIZ73098.1"/>
    </source>
</evidence>
<dbReference type="SMART" id="SM00091">
    <property type="entry name" value="PAS"/>
    <property type="match status" value="1"/>
</dbReference>
<proteinExistence type="inferred from homology"/>
<feature type="domain" description="Guanylate cyclase" evidence="7">
    <location>
        <begin position="356"/>
        <end position="482"/>
    </location>
</feature>
<evidence type="ECO:0000259" key="6">
    <source>
        <dbReference type="PROSITE" id="PS50113"/>
    </source>
</evidence>
<dbReference type="InterPro" id="IPR011006">
    <property type="entry name" value="CheY-like_superfamily"/>
</dbReference>
<dbReference type="RefSeq" id="WP_168571244.1">
    <property type="nucleotide sequence ID" value="NZ_CP051167.1"/>
</dbReference>
<dbReference type="GO" id="GO:0006171">
    <property type="term" value="P:cAMP biosynthetic process"/>
    <property type="evidence" value="ECO:0007669"/>
    <property type="project" value="TreeGrafter"/>
</dbReference>
<name>A0A6H1U2J3_9CYAN</name>
<dbReference type="Gene3D" id="3.40.50.2300">
    <property type="match status" value="1"/>
</dbReference>
<feature type="domain" description="Response regulatory" evidence="4">
    <location>
        <begin position="5"/>
        <end position="128"/>
    </location>
</feature>
<accession>A0A6H1U2J3</accession>
<keyword evidence="9" id="KW-1185">Reference proteome</keyword>
<feature type="modified residue" description="4-aspartylphosphate" evidence="2">
    <location>
        <position position="62"/>
    </location>
</feature>
<dbReference type="InterPro" id="IPR001789">
    <property type="entry name" value="Sig_transdc_resp-reg_receiver"/>
</dbReference>
<dbReference type="Pfam" id="PF00211">
    <property type="entry name" value="Guanylate_cyc"/>
    <property type="match status" value="1"/>
</dbReference>
<dbReference type="AlphaFoldDB" id="A0A6H1U2J3"/>
<evidence type="ECO:0000256" key="2">
    <source>
        <dbReference type="PROSITE-ProRule" id="PRU00169"/>
    </source>
</evidence>
<protein>
    <submittedName>
        <fullName evidence="8">Response regulator</fullName>
    </submittedName>
</protein>
<dbReference type="GO" id="GO:0004016">
    <property type="term" value="F:adenylate cyclase activity"/>
    <property type="evidence" value="ECO:0007669"/>
    <property type="project" value="UniProtKB-ARBA"/>
</dbReference>
<evidence type="ECO:0000259" key="7">
    <source>
        <dbReference type="PROSITE" id="PS50125"/>
    </source>
</evidence>
<organism evidence="8 9">
    <name type="scientific">Oxynema aestuarii AP17</name>
    <dbReference type="NCBI Taxonomy" id="2064643"/>
    <lineage>
        <taxon>Bacteria</taxon>
        <taxon>Bacillati</taxon>
        <taxon>Cyanobacteriota</taxon>
        <taxon>Cyanophyceae</taxon>
        <taxon>Oscillatoriophycideae</taxon>
        <taxon>Oscillatoriales</taxon>
        <taxon>Oscillatoriaceae</taxon>
        <taxon>Oxynema</taxon>
        <taxon>Oxynema aestuarii</taxon>
    </lineage>
</organism>
<dbReference type="PROSITE" id="PS50110">
    <property type="entry name" value="RESPONSE_REGULATORY"/>
    <property type="match status" value="1"/>
</dbReference>
<dbReference type="Pfam" id="PF00989">
    <property type="entry name" value="PAS"/>
    <property type="match status" value="1"/>
</dbReference>
<dbReference type="SMART" id="SM00044">
    <property type="entry name" value="CYCc"/>
    <property type="match status" value="1"/>
</dbReference>
<dbReference type="NCBIfam" id="TIGR00229">
    <property type="entry name" value="sensory_box"/>
    <property type="match status" value="1"/>
</dbReference>
<dbReference type="Gene3D" id="3.30.70.1230">
    <property type="entry name" value="Nucleotide cyclase"/>
    <property type="match status" value="1"/>
</dbReference>
<feature type="coiled-coil region" evidence="3">
    <location>
        <begin position="134"/>
        <end position="171"/>
    </location>
</feature>
<dbReference type="SUPFAM" id="SSF55073">
    <property type="entry name" value="Nucleotide cyclase"/>
    <property type="match status" value="1"/>
</dbReference>
<evidence type="ECO:0000256" key="1">
    <source>
        <dbReference type="ARBA" id="ARBA00005381"/>
    </source>
</evidence>
<dbReference type="Pfam" id="PF00072">
    <property type="entry name" value="Response_reg"/>
    <property type="match status" value="1"/>
</dbReference>
<dbReference type="KEGG" id="oxy:HCG48_22930"/>
<feature type="domain" description="PAS" evidence="5">
    <location>
        <begin position="168"/>
        <end position="204"/>
    </location>
</feature>
<dbReference type="GO" id="GO:0006355">
    <property type="term" value="P:regulation of DNA-templated transcription"/>
    <property type="evidence" value="ECO:0007669"/>
    <property type="project" value="InterPro"/>
</dbReference>
<dbReference type="InterPro" id="IPR050697">
    <property type="entry name" value="Adenylyl/Guanylyl_Cyclase_3/4"/>
</dbReference>
<dbReference type="PANTHER" id="PTHR43081:SF1">
    <property type="entry name" value="ADENYLATE CYCLASE, TERMINAL-DIFFERENTIATION SPECIFIC"/>
    <property type="match status" value="1"/>
</dbReference>
<dbReference type="InterPro" id="IPR013767">
    <property type="entry name" value="PAS_fold"/>
</dbReference>
<dbReference type="GO" id="GO:0000160">
    <property type="term" value="P:phosphorelay signal transduction system"/>
    <property type="evidence" value="ECO:0007669"/>
    <property type="project" value="InterPro"/>
</dbReference>
<dbReference type="InterPro" id="IPR001054">
    <property type="entry name" value="A/G_cyclase"/>
</dbReference>
<keyword evidence="3" id="KW-0175">Coiled coil</keyword>